<gene>
    <name evidence="1" type="ORF">PR048_022192</name>
</gene>
<organism evidence="1 2">
    <name type="scientific">Dryococelus australis</name>
    <dbReference type="NCBI Taxonomy" id="614101"/>
    <lineage>
        <taxon>Eukaryota</taxon>
        <taxon>Metazoa</taxon>
        <taxon>Ecdysozoa</taxon>
        <taxon>Arthropoda</taxon>
        <taxon>Hexapoda</taxon>
        <taxon>Insecta</taxon>
        <taxon>Pterygota</taxon>
        <taxon>Neoptera</taxon>
        <taxon>Polyneoptera</taxon>
        <taxon>Phasmatodea</taxon>
        <taxon>Verophasmatodea</taxon>
        <taxon>Anareolatae</taxon>
        <taxon>Phasmatidae</taxon>
        <taxon>Eurycanthinae</taxon>
        <taxon>Dryococelus</taxon>
    </lineage>
</organism>
<keyword evidence="2" id="KW-1185">Reference proteome</keyword>
<evidence type="ECO:0000313" key="2">
    <source>
        <dbReference type="Proteomes" id="UP001159363"/>
    </source>
</evidence>
<evidence type="ECO:0000313" key="1">
    <source>
        <dbReference type="EMBL" id="KAJ8877737.1"/>
    </source>
</evidence>
<dbReference type="EMBL" id="JARBHB010000008">
    <property type="protein sequence ID" value="KAJ8877737.1"/>
    <property type="molecule type" value="Genomic_DNA"/>
</dbReference>
<sequence>MLTICDEVTWEFKAQAVREQIYFHSLRRFRATLCLKVINLEVNQTLLGWVHRCTEAEEAQLADAMQSGQLATPHFIQHAQEINCDDDQVMTDEWWVTFSPSVKAV</sequence>
<dbReference type="Proteomes" id="UP001159363">
    <property type="component" value="Chromosome 7"/>
</dbReference>
<protein>
    <submittedName>
        <fullName evidence="1">Uncharacterized protein</fullName>
    </submittedName>
</protein>
<proteinExistence type="predicted"/>
<comment type="caution">
    <text evidence="1">The sequence shown here is derived from an EMBL/GenBank/DDBJ whole genome shotgun (WGS) entry which is preliminary data.</text>
</comment>
<reference evidence="1 2" key="1">
    <citation type="submission" date="2023-02" db="EMBL/GenBank/DDBJ databases">
        <title>LHISI_Scaffold_Assembly.</title>
        <authorList>
            <person name="Stuart O.P."/>
            <person name="Cleave R."/>
            <person name="Magrath M.J.L."/>
            <person name="Mikheyev A.S."/>
        </authorList>
    </citation>
    <scope>NUCLEOTIDE SEQUENCE [LARGE SCALE GENOMIC DNA]</scope>
    <source>
        <strain evidence="1">Daus_M_001</strain>
        <tissue evidence="1">Leg muscle</tissue>
    </source>
</reference>
<accession>A0ABQ9H0E5</accession>
<name>A0ABQ9H0E5_9NEOP</name>